<evidence type="ECO:0000313" key="2">
    <source>
        <dbReference type="Proteomes" id="UP001055712"/>
    </source>
</evidence>
<keyword evidence="2" id="KW-1185">Reference proteome</keyword>
<dbReference type="OrthoDB" id="565013at2759"/>
<protein>
    <submittedName>
        <fullName evidence="1">Uncharacterized protein</fullName>
    </submittedName>
</protein>
<comment type="caution">
    <text evidence="1">The sequence shown here is derived from an EMBL/GenBank/DDBJ whole genome shotgun (WGS) entry which is preliminary data.</text>
</comment>
<sequence>MSSAKGRQTDLLKQFHLSRNPFVDRTAEKSELDEVSLYIHSDLQGFKPSDTTYIFFGRRGSGKTTIRMQMQRAYQAYNDTARATGKTRGHFVIDLSRPGHLTGCLRQFQERVGASDDNWDALFSESWSSADMVDCMLSYAATHLVDEVTDVQSVEGMDMLERIRADPRASKQFLLLAHLYAKTDANSLDFLRAKLLPPRYSTLQLGVAAGVGTVLVGGTAVVSRHPELAGVLEGPLDAVHSEIEANAPFITDHPRLTLALASTAALGGTYLYRRHTRARGIERAAALIAPVRVVKPQPAEGVAGVLGALFSIHDSAETIRQLCIGVSAHQKLDLLSSLVRLLGFESLAVFGDCFDEVVLLDPVMYPGALKVFAREVCKNDMLNFGRMHYFFPDSRLSLDLNTDKTLKEARFDRHFVRDLQWSRHQLEELAERRFMAAQVEQLRLGSGGSGVSPRRGDEGQWEDKQLYSFADLFNSIKVEDFSSYISKLTTPRELMLFMTELLARIEAHPDTQLSAQDMEIAVSRALEQAV</sequence>
<reference evidence="1" key="2">
    <citation type="submission" date="2020-11" db="EMBL/GenBank/DDBJ databases">
        <authorList>
            <person name="Cecchin M."/>
            <person name="Marcolungo L."/>
            <person name="Rossato M."/>
            <person name="Girolomoni L."/>
            <person name="Cosentino E."/>
            <person name="Cuine S."/>
            <person name="Li-Beisson Y."/>
            <person name="Delledonne M."/>
            <person name="Ballottari M."/>
        </authorList>
    </citation>
    <scope>NUCLEOTIDE SEQUENCE</scope>
    <source>
        <strain evidence="1">211/11P</strain>
        <tissue evidence="1">Whole cell</tissue>
    </source>
</reference>
<reference evidence="1" key="1">
    <citation type="journal article" date="2019" name="Plant J.">
        <title>Chlorella vulgaris genome assembly and annotation reveals the molecular basis for metabolic acclimation to high light conditions.</title>
        <authorList>
            <person name="Cecchin M."/>
            <person name="Marcolungo L."/>
            <person name="Rossato M."/>
            <person name="Girolomoni L."/>
            <person name="Cosentino E."/>
            <person name="Cuine S."/>
            <person name="Li-Beisson Y."/>
            <person name="Delledonne M."/>
            <person name="Ballottari M."/>
        </authorList>
    </citation>
    <scope>NUCLEOTIDE SEQUENCE</scope>
    <source>
        <strain evidence="1">211/11P</strain>
    </source>
</reference>
<dbReference type="AlphaFoldDB" id="A0A9D4TZ67"/>
<gene>
    <name evidence="1" type="ORF">D9Q98_000834</name>
</gene>
<evidence type="ECO:0000313" key="1">
    <source>
        <dbReference type="EMBL" id="KAI3438402.1"/>
    </source>
</evidence>
<proteinExistence type="predicted"/>
<dbReference type="Proteomes" id="UP001055712">
    <property type="component" value="Unassembled WGS sequence"/>
</dbReference>
<accession>A0A9D4TZ67</accession>
<name>A0A9D4TZ67_CHLVU</name>
<organism evidence="1 2">
    <name type="scientific">Chlorella vulgaris</name>
    <name type="common">Green alga</name>
    <dbReference type="NCBI Taxonomy" id="3077"/>
    <lineage>
        <taxon>Eukaryota</taxon>
        <taxon>Viridiplantae</taxon>
        <taxon>Chlorophyta</taxon>
        <taxon>core chlorophytes</taxon>
        <taxon>Trebouxiophyceae</taxon>
        <taxon>Chlorellales</taxon>
        <taxon>Chlorellaceae</taxon>
        <taxon>Chlorella clade</taxon>
        <taxon>Chlorella</taxon>
    </lineage>
</organism>
<dbReference type="EMBL" id="SIDB01000001">
    <property type="protein sequence ID" value="KAI3438402.1"/>
    <property type="molecule type" value="Genomic_DNA"/>
</dbReference>